<feature type="transmembrane region" description="Helical" evidence="6">
    <location>
        <begin position="264"/>
        <end position="285"/>
    </location>
</feature>
<dbReference type="Proteomes" id="UP000244932">
    <property type="component" value="Unassembled WGS sequence"/>
</dbReference>
<feature type="domain" description="EamA" evidence="8">
    <location>
        <begin position="8"/>
        <end position="140"/>
    </location>
</feature>
<evidence type="ECO:0000256" key="4">
    <source>
        <dbReference type="ARBA" id="ARBA00022989"/>
    </source>
</evidence>
<feature type="transmembrane region" description="Helical" evidence="6">
    <location>
        <begin position="209"/>
        <end position="227"/>
    </location>
</feature>
<feature type="signal peptide" evidence="7">
    <location>
        <begin position="1"/>
        <end position="24"/>
    </location>
</feature>
<reference evidence="9 10" key="1">
    <citation type="submission" date="2018-03" db="EMBL/GenBank/DDBJ databases">
        <authorList>
            <person name="Keele B.F."/>
        </authorList>
    </citation>
    <scope>NUCLEOTIDE SEQUENCE [LARGE SCALE GENOMIC DNA]</scope>
    <source>
        <strain evidence="9 10">CeCT 8812</strain>
    </source>
</reference>
<gene>
    <name evidence="9" type="primary">ribN_3</name>
    <name evidence="9" type="ORF">POI8812_01576</name>
</gene>
<dbReference type="PANTHER" id="PTHR22911:SF6">
    <property type="entry name" value="SOLUTE CARRIER FAMILY 35 MEMBER G1"/>
    <property type="match status" value="1"/>
</dbReference>
<sequence>MQGSAYLKAVAWMLLATCSFTAMAVAGREIAAELDTFELMLYRSLIGIGIVVAVSAAVGQLGTIRAHRMGLHAFRNIGHFSGQNLWFFAVASIPLAQVVALEFTTPLWVAIAAALFLGERLTRYRMFAVLLGFIGVLIVARPDGLDLSPGVVAAALCAIGFAISFIATKKLSQTESTASILFWLTVMQALFSLICAGWDLSIAVPSLAMAPYVLLVSITGLLAHFCITQALRCAPASVVAPLDFARLPLVAVVGWALYAEPFALAILGGGALIVVANVMNIRAMAQGR</sequence>
<evidence type="ECO:0000256" key="5">
    <source>
        <dbReference type="ARBA" id="ARBA00023136"/>
    </source>
</evidence>
<feature type="transmembrane region" description="Helical" evidence="6">
    <location>
        <begin position="99"/>
        <end position="117"/>
    </location>
</feature>
<dbReference type="RefSeq" id="WP_108781980.1">
    <property type="nucleotide sequence ID" value="NZ_OMKW01000002.1"/>
</dbReference>
<feature type="chain" id="PRO_5015355653" evidence="7">
    <location>
        <begin position="25"/>
        <end position="288"/>
    </location>
</feature>
<feature type="transmembrane region" description="Helical" evidence="6">
    <location>
        <begin position="40"/>
        <end position="61"/>
    </location>
</feature>
<evidence type="ECO:0000259" key="8">
    <source>
        <dbReference type="Pfam" id="PF00892"/>
    </source>
</evidence>
<evidence type="ECO:0000256" key="2">
    <source>
        <dbReference type="ARBA" id="ARBA00009853"/>
    </source>
</evidence>
<dbReference type="SUPFAM" id="SSF103481">
    <property type="entry name" value="Multidrug resistance efflux transporter EmrE"/>
    <property type="match status" value="2"/>
</dbReference>
<evidence type="ECO:0000313" key="9">
    <source>
        <dbReference type="EMBL" id="SPF29269.1"/>
    </source>
</evidence>
<accession>A0A2R8AAN8</accession>
<protein>
    <submittedName>
        <fullName evidence="9">Riboflavin transporter</fullName>
    </submittedName>
</protein>
<keyword evidence="4 6" id="KW-1133">Transmembrane helix</keyword>
<evidence type="ECO:0000256" key="7">
    <source>
        <dbReference type="SAM" id="SignalP"/>
    </source>
</evidence>
<dbReference type="PANTHER" id="PTHR22911">
    <property type="entry name" value="ACYL-MALONYL CONDENSING ENZYME-RELATED"/>
    <property type="match status" value="1"/>
</dbReference>
<dbReference type="Pfam" id="PF00892">
    <property type="entry name" value="EamA"/>
    <property type="match status" value="2"/>
</dbReference>
<comment type="similarity">
    <text evidence="2">Belongs to the drug/metabolite transporter (DMT) superfamily. 10 TMS drug/metabolite exporter (DME) (TC 2.A.7.3) family.</text>
</comment>
<proteinExistence type="inferred from homology"/>
<evidence type="ECO:0000256" key="3">
    <source>
        <dbReference type="ARBA" id="ARBA00022692"/>
    </source>
</evidence>
<keyword evidence="10" id="KW-1185">Reference proteome</keyword>
<comment type="subcellular location">
    <subcellularLocation>
        <location evidence="1">Membrane</location>
        <topology evidence="1">Multi-pass membrane protein</topology>
    </subcellularLocation>
</comment>
<keyword evidence="7" id="KW-0732">Signal</keyword>
<dbReference type="EMBL" id="OMKW01000002">
    <property type="protein sequence ID" value="SPF29269.1"/>
    <property type="molecule type" value="Genomic_DNA"/>
</dbReference>
<dbReference type="InterPro" id="IPR000620">
    <property type="entry name" value="EamA_dom"/>
</dbReference>
<dbReference type="OrthoDB" id="9810329at2"/>
<name>A0A2R8AAN8_9RHOB</name>
<keyword evidence="5 6" id="KW-0472">Membrane</keyword>
<feature type="transmembrane region" description="Helical" evidence="6">
    <location>
        <begin position="239"/>
        <end position="258"/>
    </location>
</feature>
<dbReference type="InterPro" id="IPR037185">
    <property type="entry name" value="EmrE-like"/>
</dbReference>
<keyword evidence="3 6" id="KW-0812">Transmembrane</keyword>
<evidence type="ECO:0000256" key="1">
    <source>
        <dbReference type="ARBA" id="ARBA00004141"/>
    </source>
</evidence>
<evidence type="ECO:0000313" key="10">
    <source>
        <dbReference type="Proteomes" id="UP000244932"/>
    </source>
</evidence>
<dbReference type="AlphaFoldDB" id="A0A2R8AAN8"/>
<organism evidence="9 10">
    <name type="scientific">Pontivivens insulae</name>
    <dbReference type="NCBI Taxonomy" id="1639689"/>
    <lineage>
        <taxon>Bacteria</taxon>
        <taxon>Pseudomonadati</taxon>
        <taxon>Pseudomonadota</taxon>
        <taxon>Alphaproteobacteria</taxon>
        <taxon>Rhodobacterales</taxon>
        <taxon>Paracoccaceae</taxon>
        <taxon>Pontivivens</taxon>
    </lineage>
</organism>
<feature type="domain" description="EamA" evidence="8">
    <location>
        <begin position="149"/>
        <end position="279"/>
    </location>
</feature>
<evidence type="ECO:0000256" key="6">
    <source>
        <dbReference type="SAM" id="Phobius"/>
    </source>
</evidence>
<dbReference type="GO" id="GO:0016020">
    <property type="term" value="C:membrane"/>
    <property type="evidence" value="ECO:0007669"/>
    <property type="project" value="UniProtKB-SubCell"/>
</dbReference>
<feature type="transmembrane region" description="Helical" evidence="6">
    <location>
        <begin position="147"/>
        <end position="168"/>
    </location>
</feature>
<feature type="transmembrane region" description="Helical" evidence="6">
    <location>
        <begin position="124"/>
        <end position="141"/>
    </location>
</feature>
<feature type="transmembrane region" description="Helical" evidence="6">
    <location>
        <begin position="180"/>
        <end position="203"/>
    </location>
</feature>